<evidence type="ECO:0000259" key="1">
    <source>
        <dbReference type="Pfam" id="PF01261"/>
    </source>
</evidence>
<dbReference type="InterPro" id="IPR036237">
    <property type="entry name" value="Xyl_isomerase-like_sf"/>
</dbReference>
<dbReference type="PANTHER" id="PTHR12110">
    <property type="entry name" value="HYDROXYPYRUVATE ISOMERASE"/>
    <property type="match status" value="1"/>
</dbReference>
<proteinExistence type="predicted"/>
<reference evidence="2 3" key="1">
    <citation type="submission" date="2014-08" db="EMBL/GenBank/DDBJ databases">
        <title>Comparative genomics of the Paenibacillus odorifer group.</title>
        <authorList>
            <person name="den Bakker H.C."/>
            <person name="Tsai Y.-C."/>
            <person name="Martin N."/>
            <person name="Korlach J."/>
            <person name="Wiedmann M."/>
        </authorList>
    </citation>
    <scope>NUCLEOTIDE SEQUENCE [LARGE SCALE GENOMIC DNA]</scope>
    <source>
        <strain evidence="2 3">DSM 14472</strain>
    </source>
</reference>
<gene>
    <name evidence="2" type="ORF">PSTEL_19165</name>
</gene>
<accession>A0A089LTU3</accession>
<dbReference type="PANTHER" id="PTHR12110:SF41">
    <property type="entry name" value="INOSOSE DEHYDRATASE"/>
    <property type="match status" value="1"/>
</dbReference>
<keyword evidence="3" id="KW-1185">Reference proteome</keyword>
<evidence type="ECO:0000313" key="2">
    <source>
        <dbReference type="EMBL" id="AIQ64916.1"/>
    </source>
</evidence>
<keyword evidence="2" id="KW-0413">Isomerase</keyword>
<dbReference type="Gene3D" id="3.20.20.150">
    <property type="entry name" value="Divalent-metal-dependent TIM barrel enzymes"/>
    <property type="match status" value="1"/>
</dbReference>
<protein>
    <submittedName>
        <fullName evidence="2">Xylose isomerase</fullName>
    </submittedName>
</protein>
<sequence length="283" mass="31245">MLDRLGILTDEVSPYLIEALDWIAANELRHVELRSVQGMNILNFSSAEIADMLKEIESRGLFVSALASPVFKCPLSPDRTTIQGDQFGQLEHHDVAGHFRLLHRALDAADILRTRYIRIFSFWREDDPESYAEEIAGRLYAAAEIAYSRGAILLLENEPSCNGGSAEEIGRLAALADHPALKLLWDPGNEAFLGRPAYPDGYNSVKPYIAHVHLKDAIYHPDSGGQCVPIGRGSVDYAQQLAALMKDGYTGLFTIETHYRPLNGSTADGSAMSLNGLRQLLQH</sequence>
<dbReference type="SUPFAM" id="SSF51658">
    <property type="entry name" value="Xylose isomerase-like"/>
    <property type="match status" value="1"/>
</dbReference>
<dbReference type="HOGENOM" id="CLU_050006_2_1_9"/>
<evidence type="ECO:0000313" key="3">
    <source>
        <dbReference type="Proteomes" id="UP000029507"/>
    </source>
</evidence>
<dbReference type="Proteomes" id="UP000029507">
    <property type="component" value="Chromosome"/>
</dbReference>
<dbReference type="STRING" id="169760.PSTEL_19165"/>
<dbReference type="InterPro" id="IPR050312">
    <property type="entry name" value="IolE/XylAMocC-like"/>
</dbReference>
<dbReference type="GO" id="GO:0016853">
    <property type="term" value="F:isomerase activity"/>
    <property type="evidence" value="ECO:0007669"/>
    <property type="project" value="UniProtKB-KW"/>
</dbReference>
<feature type="domain" description="Xylose isomerase-like TIM barrel" evidence="1">
    <location>
        <begin position="21"/>
        <end position="268"/>
    </location>
</feature>
<dbReference type="KEGG" id="pste:PSTEL_19165"/>
<dbReference type="Pfam" id="PF01261">
    <property type="entry name" value="AP_endonuc_2"/>
    <property type="match status" value="1"/>
</dbReference>
<organism evidence="2 3">
    <name type="scientific">Paenibacillus stellifer</name>
    <dbReference type="NCBI Taxonomy" id="169760"/>
    <lineage>
        <taxon>Bacteria</taxon>
        <taxon>Bacillati</taxon>
        <taxon>Bacillota</taxon>
        <taxon>Bacilli</taxon>
        <taxon>Bacillales</taxon>
        <taxon>Paenibacillaceae</taxon>
        <taxon>Paenibacillus</taxon>
    </lineage>
</organism>
<dbReference type="AlphaFoldDB" id="A0A089LTU3"/>
<name>A0A089LTU3_9BACL</name>
<dbReference type="InterPro" id="IPR013022">
    <property type="entry name" value="Xyl_isomerase-like_TIM-brl"/>
</dbReference>
<dbReference type="EMBL" id="CP009286">
    <property type="protein sequence ID" value="AIQ64916.1"/>
    <property type="molecule type" value="Genomic_DNA"/>
</dbReference>